<dbReference type="PANTHER" id="PTHR30328:SF54">
    <property type="entry name" value="HTH-TYPE TRANSCRIPTIONAL REPRESSOR SCO4008"/>
    <property type="match status" value="1"/>
</dbReference>
<keyword evidence="1 2" id="KW-0238">DNA-binding</keyword>
<evidence type="ECO:0000313" key="4">
    <source>
        <dbReference type="EMBL" id="MDO7842203.1"/>
    </source>
</evidence>
<comment type="caution">
    <text evidence="4">The sequence shown here is derived from an EMBL/GenBank/DDBJ whole genome shotgun (WGS) entry which is preliminary data.</text>
</comment>
<dbReference type="Pfam" id="PF17920">
    <property type="entry name" value="TetR_C_16"/>
    <property type="match status" value="1"/>
</dbReference>
<evidence type="ECO:0000256" key="2">
    <source>
        <dbReference type="PROSITE-ProRule" id="PRU00335"/>
    </source>
</evidence>
<dbReference type="InterPro" id="IPR050109">
    <property type="entry name" value="HTH-type_TetR-like_transc_reg"/>
</dbReference>
<dbReference type="RefSeq" id="WP_304560670.1">
    <property type="nucleotide sequence ID" value="NZ_JAUQSZ010000004.1"/>
</dbReference>
<feature type="DNA-binding region" description="H-T-H motif" evidence="2">
    <location>
        <begin position="41"/>
        <end position="60"/>
    </location>
</feature>
<accession>A0ABT8ZXD2</accession>
<feature type="domain" description="HTH tetR-type" evidence="3">
    <location>
        <begin position="18"/>
        <end position="78"/>
    </location>
</feature>
<protein>
    <submittedName>
        <fullName evidence="4">TetR family transcriptional regulator</fullName>
    </submittedName>
</protein>
<name>A0ABT8ZXD2_9SPHN</name>
<evidence type="ECO:0000259" key="3">
    <source>
        <dbReference type="PROSITE" id="PS50977"/>
    </source>
</evidence>
<sequence>MPAAEPNSPLPVRRRDAVMTRARILAAARRVFAARDYTQARISDIAAAADVNQALVIRYFGSKEQLFEIALEAVLAELPMQDGYLWEGLAGRIVDHLTDDSEDTPDPLPMVIHATSDPVAQAISMRLMKQHVLGPLGAWLGGTDGDVRAAEILALCAGFFTYRRLLPLAPFAGAMDPGARQWLERALQDVLDGSMRGKVSRA</sequence>
<dbReference type="PANTHER" id="PTHR30328">
    <property type="entry name" value="TRANSCRIPTIONAL REPRESSOR"/>
    <property type="match status" value="1"/>
</dbReference>
<dbReference type="SUPFAM" id="SSF46689">
    <property type="entry name" value="Homeodomain-like"/>
    <property type="match status" value="1"/>
</dbReference>
<dbReference type="PRINTS" id="PR00455">
    <property type="entry name" value="HTHTETR"/>
</dbReference>
<dbReference type="Pfam" id="PF00440">
    <property type="entry name" value="TetR_N"/>
    <property type="match status" value="1"/>
</dbReference>
<evidence type="ECO:0000256" key="1">
    <source>
        <dbReference type="ARBA" id="ARBA00023125"/>
    </source>
</evidence>
<dbReference type="InterPro" id="IPR041678">
    <property type="entry name" value="TetR_C_16"/>
</dbReference>
<dbReference type="Proteomes" id="UP001176468">
    <property type="component" value="Unassembled WGS sequence"/>
</dbReference>
<dbReference type="InterPro" id="IPR001647">
    <property type="entry name" value="HTH_TetR"/>
</dbReference>
<dbReference type="InterPro" id="IPR009057">
    <property type="entry name" value="Homeodomain-like_sf"/>
</dbReference>
<organism evidence="4 5">
    <name type="scientific">Sphingomonas immobilis</name>
    <dbReference type="NCBI Taxonomy" id="3063997"/>
    <lineage>
        <taxon>Bacteria</taxon>
        <taxon>Pseudomonadati</taxon>
        <taxon>Pseudomonadota</taxon>
        <taxon>Alphaproteobacteria</taxon>
        <taxon>Sphingomonadales</taxon>
        <taxon>Sphingomonadaceae</taxon>
        <taxon>Sphingomonas</taxon>
    </lineage>
</organism>
<proteinExistence type="predicted"/>
<gene>
    <name evidence="4" type="ORF">Q5H94_07685</name>
</gene>
<reference evidence="4" key="1">
    <citation type="submission" date="2023-07" db="EMBL/GenBank/DDBJ databases">
        <authorList>
            <person name="Kim M.K."/>
        </authorList>
    </citation>
    <scope>NUCLEOTIDE SEQUENCE</scope>
    <source>
        <strain evidence="4">CA1-15</strain>
    </source>
</reference>
<keyword evidence="5" id="KW-1185">Reference proteome</keyword>
<dbReference type="EMBL" id="JAUQSZ010000004">
    <property type="protein sequence ID" value="MDO7842203.1"/>
    <property type="molecule type" value="Genomic_DNA"/>
</dbReference>
<dbReference type="SUPFAM" id="SSF48498">
    <property type="entry name" value="Tetracyclin repressor-like, C-terminal domain"/>
    <property type="match status" value="1"/>
</dbReference>
<dbReference type="PROSITE" id="PS50977">
    <property type="entry name" value="HTH_TETR_2"/>
    <property type="match status" value="1"/>
</dbReference>
<dbReference type="InterPro" id="IPR036271">
    <property type="entry name" value="Tet_transcr_reg_TetR-rel_C_sf"/>
</dbReference>
<dbReference type="Gene3D" id="1.10.357.10">
    <property type="entry name" value="Tetracycline Repressor, domain 2"/>
    <property type="match status" value="1"/>
</dbReference>
<evidence type="ECO:0000313" key="5">
    <source>
        <dbReference type="Proteomes" id="UP001176468"/>
    </source>
</evidence>